<dbReference type="SUPFAM" id="SSF88946">
    <property type="entry name" value="Sigma2 domain of RNA polymerase sigma factors"/>
    <property type="match status" value="1"/>
</dbReference>
<dbReference type="SUPFAM" id="SSF88659">
    <property type="entry name" value="Sigma3 and sigma4 domains of RNA polymerase sigma factors"/>
    <property type="match status" value="1"/>
</dbReference>
<keyword evidence="4 6" id="KW-0238">DNA-binding</keyword>
<dbReference type="Pfam" id="PF08281">
    <property type="entry name" value="Sigma70_r4_2"/>
    <property type="match status" value="1"/>
</dbReference>
<evidence type="ECO:0000256" key="1">
    <source>
        <dbReference type="ARBA" id="ARBA00010641"/>
    </source>
</evidence>
<protein>
    <recommendedName>
        <fullName evidence="6">RNA polymerase sigma factor</fullName>
    </recommendedName>
</protein>
<name>A0A517WYU5_9PLAN</name>
<dbReference type="InterPro" id="IPR013325">
    <property type="entry name" value="RNA_pol_sigma_r2"/>
</dbReference>
<evidence type="ECO:0000313" key="10">
    <source>
        <dbReference type="EMBL" id="QDU10430.1"/>
    </source>
</evidence>
<reference evidence="10 11" key="1">
    <citation type="submission" date="2019-03" db="EMBL/GenBank/DDBJ databases">
        <title>Deep-cultivation of Planctomycetes and their phenomic and genomic characterization uncovers novel biology.</title>
        <authorList>
            <person name="Wiegand S."/>
            <person name="Jogler M."/>
            <person name="Boedeker C."/>
            <person name="Pinto D."/>
            <person name="Vollmers J."/>
            <person name="Rivas-Marin E."/>
            <person name="Kohn T."/>
            <person name="Peeters S.H."/>
            <person name="Heuer A."/>
            <person name="Rast P."/>
            <person name="Oberbeckmann S."/>
            <person name="Bunk B."/>
            <person name="Jeske O."/>
            <person name="Meyerdierks A."/>
            <person name="Storesund J.E."/>
            <person name="Kallscheuer N."/>
            <person name="Luecker S."/>
            <person name="Lage O.M."/>
            <person name="Pohl T."/>
            <person name="Merkel B.J."/>
            <person name="Hornburger P."/>
            <person name="Mueller R.-W."/>
            <person name="Bruemmer F."/>
            <person name="Labrenz M."/>
            <person name="Spormann A.M."/>
            <person name="Op den Camp H."/>
            <person name="Overmann J."/>
            <person name="Amann R."/>
            <person name="Jetten M.S.M."/>
            <person name="Mascher T."/>
            <person name="Medema M.H."/>
            <person name="Devos D.P."/>
            <person name="Kaster A.-K."/>
            <person name="Ovreas L."/>
            <person name="Rohde M."/>
            <person name="Galperin M.Y."/>
            <person name="Jogler C."/>
        </authorList>
    </citation>
    <scope>NUCLEOTIDE SEQUENCE [LARGE SCALE GENOMIC DNA]</scope>
    <source>
        <strain evidence="10 11">V202</strain>
    </source>
</reference>
<feature type="domain" description="RNA polymerase sigma-70 region 2" evidence="8">
    <location>
        <begin position="32"/>
        <end position="92"/>
    </location>
</feature>
<keyword evidence="3 6" id="KW-0731">Sigma factor</keyword>
<keyword evidence="7" id="KW-0472">Membrane</keyword>
<proteinExistence type="inferred from homology"/>
<evidence type="ECO:0000259" key="9">
    <source>
        <dbReference type="Pfam" id="PF08281"/>
    </source>
</evidence>
<keyword evidence="7" id="KW-0812">Transmembrane</keyword>
<feature type="transmembrane region" description="Helical" evidence="7">
    <location>
        <begin position="372"/>
        <end position="395"/>
    </location>
</feature>
<evidence type="ECO:0000313" key="11">
    <source>
        <dbReference type="Proteomes" id="UP000318384"/>
    </source>
</evidence>
<dbReference type="PANTHER" id="PTHR43133:SF51">
    <property type="entry name" value="RNA POLYMERASE SIGMA FACTOR"/>
    <property type="match status" value="1"/>
</dbReference>
<dbReference type="EMBL" id="CP037422">
    <property type="protein sequence ID" value="QDU10430.1"/>
    <property type="molecule type" value="Genomic_DNA"/>
</dbReference>
<dbReference type="Pfam" id="PF04542">
    <property type="entry name" value="Sigma70_r2"/>
    <property type="match status" value="1"/>
</dbReference>
<comment type="similarity">
    <text evidence="1 6">Belongs to the sigma-70 factor family. ECF subfamily.</text>
</comment>
<evidence type="ECO:0000256" key="6">
    <source>
        <dbReference type="RuleBase" id="RU000716"/>
    </source>
</evidence>
<feature type="transmembrane region" description="Helical" evidence="7">
    <location>
        <begin position="462"/>
        <end position="485"/>
    </location>
</feature>
<feature type="transmembrane region" description="Helical" evidence="7">
    <location>
        <begin position="430"/>
        <end position="450"/>
    </location>
</feature>
<dbReference type="InterPro" id="IPR007627">
    <property type="entry name" value="RNA_pol_sigma70_r2"/>
</dbReference>
<dbReference type="AlphaFoldDB" id="A0A517WYU5"/>
<keyword evidence="7" id="KW-1133">Transmembrane helix</keyword>
<dbReference type="InterPro" id="IPR039425">
    <property type="entry name" value="RNA_pol_sigma-70-like"/>
</dbReference>
<feature type="transmembrane region" description="Helical" evidence="7">
    <location>
        <begin position="252"/>
        <end position="270"/>
    </location>
</feature>
<dbReference type="InterPro" id="IPR014284">
    <property type="entry name" value="RNA_pol_sigma-70_dom"/>
</dbReference>
<feature type="transmembrane region" description="Helical" evidence="7">
    <location>
        <begin position="401"/>
        <end position="418"/>
    </location>
</feature>
<accession>A0A517WYU5</accession>
<dbReference type="RefSeq" id="WP_145178064.1">
    <property type="nucleotide sequence ID" value="NZ_CP037422.1"/>
</dbReference>
<evidence type="ECO:0000256" key="4">
    <source>
        <dbReference type="ARBA" id="ARBA00023125"/>
    </source>
</evidence>
<dbReference type="InterPro" id="IPR013249">
    <property type="entry name" value="RNA_pol_sigma70_r4_t2"/>
</dbReference>
<dbReference type="CDD" id="cd06171">
    <property type="entry name" value="Sigma70_r4"/>
    <property type="match status" value="1"/>
</dbReference>
<keyword evidence="2 6" id="KW-0805">Transcription regulation</keyword>
<dbReference type="OrthoDB" id="291047at2"/>
<dbReference type="InterPro" id="IPR036388">
    <property type="entry name" value="WH-like_DNA-bd_sf"/>
</dbReference>
<gene>
    <name evidence="10" type="primary">sigW_4</name>
    <name evidence="10" type="ORF">V202x_38400</name>
</gene>
<evidence type="ECO:0000256" key="2">
    <source>
        <dbReference type="ARBA" id="ARBA00023015"/>
    </source>
</evidence>
<keyword evidence="11" id="KW-1185">Reference proteome</keyword>
<dbReference type="GO" id="GO:0016987">
    <property type="term" value="F:sigma factor activity"/>
    <property type="evidence" value="ECO:0007669"/>
    <property type="project" value="UniProtKB-KW"/>
</dbReference>
<evidence type="ECO:0000256" key="7">
    <source>
        <dbReference type="SAM" id="Phobius"/>
    </source>
</evidence>
<dbReference type="PANTHER" id="PTHR43133">
    <property type="entry name" value="RNA POLYMERASE ECF-TYPE SIGMA FACTO"/>
    <property type="match status" value="1"/>
</dbReference>
<evidence type="ECO:0000256" key="3">
    <source>
        <dbReference type="ARBA" id="ARBA00023082"/>
    </source>
</evidence>
<dbReference type="NCBIfam" id="TIGR02937">
    <property type="entry name" value="sigma70-ECF"/>
    <property type="match status" value="1"/>
</dbReference>
<dbReference type="GO" id="GO:0003677">
    <property type="term" value="F:DNA binding"/>
    <property type="evidence" value="ECO:0007669"/>
    <property type="project" value="UniProtKB-KW"/>
</dbReference>
<feature type="transmembrane region" description="Helical" evidence="7">
    <location>
        <begin position="323"/>
        <end position="341"/>
    </location>
</feature>
<feature type="transmembrane region" description="Helical" evidence="7">
    <location>
        <begin position="291"/>
        <end position="311"/>
    </location>
</feature>
<dbReference type="InterPro" id="IPR023298">
    <property type="entry name" value="ATPase_P-typ_TM_dom_sf"/>
</dbReference>
<dbReference type="Gene3D" id="1.10.1740.10">
    <property type="match status" value="1"/>
</dbReference>
<dbReference type="Gene3D" id="1.10.10.10">
    <property type="entry name" value="Winged helix-like DNA-binding domain superfamily/Winged helix DNA-binding domain"/>
    <property type="match status" value="1"/>
</dbReference>
<sequence length="503" mass="55559">MKSINSNDLKEITDAKLIQLSGQGDQNAYGQIVERYQSLVCSVAYNRCGNLAQSEDLAQDAFILAWQKLSDLKDISKFKAWICTIVRNLANRSTQRPGRSITRATHLDAVPDVPAETESPSERAVSVEEEKLAWQALADIPETYREPLVLFYREEQSVARVAEALDLSEDAVKQRLSRGRKMVQQHLAAVVASALSDSKPTKLFTGAVLLGLSGAATKPAAAAGVTTATTTVAKTVTDTVVKSAVGAGAASGWSSFFLGPLLNLPVIAWLTKLAVDETRSERERELLRRGFLFAFCGLLALIAALVSSIWWQQYIEPPSLRAMIPATMMVLFLIPWVLYCRKMGKQIERIRKEEGTDTPLRPLIESGQNGSIAFKIFGVFSLSALLVMTIPAILPLIARDWLILAAMTISAICVSFIAAQLSQRFPKYSFQLYGTSNGVTALIAIGIMFWRKNVWQSAFSNFMLWYIFVMSAVNIVFVILTSIAWKRVYGKDESGETVKKNRK</sequence>
<dbReference type="GO" id="GO:0006352">
    <property type="term" value="P:DNA-templated transcription initiation"/>
    <property type="evidence" value="ECO:0007669"/>
    <property type="project" value="InterPro"/>
</dbReference>
<keyword evidence="5 6" id="KW-0804">Transcription</keyword>
<dbReference type="Proteomes" id="UP000318384">
    <property type="component" value="Chromosome"/>
</dbReference>
<feature type="domain" description="RNA polymerase sigma factor 70 region 4 type 2" evidence="9">
    <location>
        <begin position="134"/>
        <end position="182"/>
    </location>
</feature>
<evidence type="ECO:0000259" key="8">
    <source>
        <dbReference type="Pfam" id="PF04542"/>
    </source>
</evidence>
<dbReference type="PROSITE" id="PS01063">
    <property type="entry name" value="SIGMA70_ECF"/>
    <property type="match status" value="1"/>
</dbReference>
<dbReference type="InterPro" id="IPR000838">
    <property type="entry name" value="RNA_pol_sigma70_ECF_CS"/>
</dbReference>
<dbReference type="InterPro" id="IPR013324">
    <property type="entry name" value="RNA_pol_sigma_r3/r4-like"/>
</dbReference>
<organism evidence="10 11">
    <name type="scientific">Gimesia aquarii</name>
    <dbReference type="NCBI Taxonomy" id="2527964"/>
    <lineage>
        <taxon>Bacteria</taxon>
        <taxon>Pseudomonadati</taxon>
        <taxon>Planctomycetota</taxon>
        <taxon>Planctomycetia</taxon>
        <taxon>Planctomycetales</taxon>
        <taxon>Planctomycetaceae</taxon>
        <taxon>Gimesia</taxon>
    </lineage>
</organism>
<dbReference type="SUPFAM" id="SSF81665">
    <property type="entry name" value="Calcium ATPase, transmembrane domain M"/>
    <property type="match status" value="1"/>
</dbReference>
<evidence type="ECO:0000256" key="5">
    <source>
        <dbReference type="ARBA" id="ARBA00023163"/>
    </source>
</evidence>